<feature type="region of interest" description="Disordered" evidence="1">
    <location>
        <begin position="126"/>
        <end position="164"/>
    </location>
</feature>
<comment type="caution">
    <text evidence="2">The sequence shown here is derived from an EMBL/GenBank/DDBJ whole genome shotgun (WGS) entry which is preliminary data.</text>
</comment>
<protein>
    <submittedName>
        <fullName evidence="2">Uncharacterized protein</fullName>
    </submittedName>
</protein>
<proteinExistence type="predicted"/>
<sequence length="349" mass="37263">MGISGLQRRCNQRLRLPGNKKRTHSRGSHPHSQSRSRGPALLGSQPSAQLTQGGELGSWAENTRGPRHLGSEGRVSKMSADVDKEVISLTYLGSSQKMHVDSNCPKPSASLAPLPCGLPSIRSLRRAPGTVQEREERGGLTRRRAPNRKIDSVPPGGSADLGPRAPRTLGLGVPTCHCRKLLACYRFSVTRKCFSKTSSYNQVYEILLIPNLISGVRSSCCHGDGQASPRPLMRPPGPGHSGRSGQLRGRLTCLVLSPRKPVQAILAFLPHPLNSSGLDSIPGTFYLWRGRHSPADQAWASLGTVVNKDLGNCAECAVNTPAPATEEASTPGNICVYLGDGAANRAADI</sequence>
<gene>
    <name evidence="2" type="ORF">JEQ12_008657</name>
</gene>
<evidence type="ECO:0000313" key="3">
    <source>
        <dbReference type="Proteomes" id="UP000664991"/>
    </source>
</evidence>
<dbReference type="EMBL" id="JAEMGP010000002">
    <property type="protein sequence ID" value="KAG5212871.1"/>
    <property type="molecule type" value="Genomic_DNA"/>
</dbReference>
<reference evidence="2 3" key="1">
    <citation type="submission" date="2020-12" db="EMBL/GenBank/DDBJ databases">
        <title>De novo assembly of Tibetan sheep genome.</title>
        <authorList>
            <person name="Li X."/>
        </authorList>
    </citation>
    <scope>NUCLEOTIDE SEQUENCE [LARGE SCALE GENOMIC DNA]</scope>
    <source>
        <tissue evidence="2">Heart</tissue>
    </source>
</reference>
<name>A0A836D4P2_SHEEP</name>
<feature type="region of interest" description="Disordered" evidence="1">
    <location>
        <begin position="1"/>
        <end position="77"/>
    </location>
</feature>
<evidence type="ECO:0000313" key="2">
    <source>
        <dbReference type="EMBL" id="KAG5212871.1"/>
    </source>
</evidence>
<dbReference type="AlphaFoldDB" id="A0A836D4P2"/>
<dbReference type="Proteomes" id="UP000664991">
    <property type="component" value="Unassembled WGS sequence"/>
</dbReference>
<evidence type="ECO:0000256" key="1">
    <source>
        <dbReference type="SAM" id="MobiDB-lite"/>
    </source>
</evidence>
<accession>A0A836D4P2</accession>
<feature type="compositionally biased region" description="Basic residues" evidence="1">
    <location>
        <begin position="18"/>
        <end position="34"/>
    </location>
</feature>
<feature type="region of interest" description="Disordered" evidence="1">
    <location>
        <begin position="224"/>
        <end position="245"/>
    </location>
</feature>
<organism evidence="2 3">
    <name type="scientific">Ovis aries</name>
    <name type="common">Sheep</name>
    <dbReference type="NCBI Taxonomy" id="9940"/>
    <lineage>
        <taxon>Eukaryota</taxon>
        <taxon>Metazoa</taxon>
        <taxon>Chordata</taxon>
        <taxon>Craniata</taxon>
        <taxon>Vertebrata</taxon>
        <taxon>Euteleostomi</taxon>
        <taxon>Mammalia</taxon>
        <taxon>Eutheria</taxon>
        <taxon>Laurasiatheria</taxon>
        <taxon>Artiodactyla</taxon>
        <taxon>Ruminantia</taxon>
        <taxon>Pecora</taxon>
        <taxon>Bovidae</taxon>
        <taxon>Caprinae</taxon>
        <taxon>Ovis</taxon>
    </lineage>
</organism>